<dbReference type="SUPFAM" id="SSF52540">
    <property type="entry name" value="P-loop containing nucleoside triphosphate hydrolases"/>
    <property type="match status" value="4"/>
</dbReference>
<accession>A0A6N9NDP9</accession>
<dbReference type="Gene3D" id="3.30.2060.10">
    <property type="entry name" value="Penicillin-binding protein 1b domain"/>
    <property type="match status" value="1"/>
</dbReference>
<reference evidence="12 13" key="1">
    <citation type="submission" date="2019-12" db="EMBL/GenBank/DDBJ databases">
        <authorList>
            <person name="Zhao J."/>
        </authorList>
    </citation>
    <scope>NUCLEOTIDE SEQUENCE [LARGE SCALE GENOMIC DNA]</scope>
    <source>
        <strain evidence="12 13">S-15</strain>
    </source>
</reference>
<dbReference type="InterPro" id="IPR027417">
    <property type="entry name" value="P-loop_NTPase"/>
</dbReference>
<dbReference type="GO" id="GO:0003678">
    <property type="term" value="F:DNA helicase activity"/>
    <property type="evidence" value="ECO:0007669"/>
    <property type="project" value="TreeGrafter"/>
</dbReference>
<evidence type="ECO:0000256" key="1">
    <source>
        <dbReference type="ARBA" id="ARBA00022490"/>
    </source>
</evidence>
<dbReference type="GO" id="GO:0005737">
    <property type="term" value="C:cytoplasm"/>
    <property type="evidence" value="ECO:0007669"/>
    <property type="project" value="UniProtKB-SubCell"/>
</dbReference>
<dbReference type="PANTHER" id="PTHR47964:SF1">
    <property type="entry name" value="ATP-DEPENDENT DNA HELICASE HOMOLOG RECG, CHLOROPLASTIC"/>
    <property type="match status" value="1"/>
</dbReference>
<dbReference type="SMART" id="SM00982">
    <property type="entry name" value="TRCF"/>
    <property type="match status" value="1"/>
</dbReference>
<dbReference type="InterPro" id="IPR003711">
    <property type="entry name" value="CarD-like/TRCF_RID"/>
</dbReference>
<dbReference type="InterPro" id="IPR004576">
    <property type="entry name" value="Mfd"/>
</dbReference>
<dbReference type="InterPro" id="IPR041471">
    <property type="entry name" value="UvrB_inter"/>
</dbReference>
<dbReference type="GO" id="GO:0005524">
    <property type="term" value="F:ATP binding"/>
    <property type="evidence" value="ECO:0007669"/>
    <property type="project" value="UniProtKB-UniRule"/>
</dbReference>
<dbReference type="NCBIfam" id="TIGR00580">
    <property type="entry name" value="mfd"/>
    <property type="match status" value="1"/>
</dbReference>
<evidence type="ECO:0000259" key="11">
    <source>
        <dbReference type="PROSITE" id="PS51194"/>
    </source>
</evidence>
<sequence>MTKAELKELYVSAPKVQEVVERLKNNPQSHIALKKAIGSLASFYAYGITQNFPINHLFILSDKEEAAYFLNDLEELVGEEKAIFFPGSYRKAYDVEKTDNANIQMRAEALNKINKKDGSYLIVTYPEAITEKVVTKKNLEQNTLLIRRNDKLSIDFLIDILNSYSFNRVDFAAEPGDFSIRGGIVDIYSFSNENPVRIELFGDEVDSIRTFDPGTQLSISPMEFVSILPNVQEKLLEESRESFLDFLPKNTILWFKDYLLTKEKINKEFENASNVYTNIDSPIKHLPPHELYTSKEEFIVESKKFNTIEFGTADYFDIDLTVTVNADAQPVFNKNFDLLSENLNRNTERGIENIILASTAKQIERLYAIFEDVGKEIHMKTMLMSVQEGFVDNDLKIACYTDHQIFNRYHRFRLKESFRKKDQAITLKELNSLQTGDYITHIDHGVGQFSGLEKIDVNGKKQEAIRILYKSGDILYVSIHSLHRISKFVGKDGTPPKVDKLGATSWAKQKQKTKNKIKEVAFDLIKLYAERRTREGFQFSPDTYLQNELEASFIYEDTPDQLKATNDIKADMESPQPMDRLVCGDVGFGKTEVAVRAAFKAVADSKQVAVLVPTTILAWQHYKTFKNRLEDFPCKVDYINRFKTAKQQKETLEKLASGEIDIIIGTHRLAGKDIKFHNLGLLIIDEEQKFGVGVKDKLKTIKANVDTLTLTATPIPRTLQFSLMAARDLSVINTPPPNRQPILTEVHSFNEELIRDAIMYEVKRNGQVFFINNRVENLKEIAGMITRLCPDVKVLTAHGQLKGDDLEDRMMSFIDGDYDVLVATTIIESGLDIPNANTIIINNANNFGLSDLHQMRGRVGRSNKKAFCYLLAPPIVALSNDARRRLQALEQFSDLGSGFQIAMKDLDIRGAGNLLGAEQSGFISEIGFEMYKKILDEAIQELKENEFKDLYHDENESEYEFVKDTIIETDFELLIPDKYVSNISERINLYKELDSIETEEALVAFENQLLDRFGKVPKQTKELIETIRLRWLAQEVGFEKLILKQGKFIGYFISNEESPYYQSAAFTRVLNFVQKNQGTVALREKNKRLSLVFTNVKSIPSAIAAIEKLLVDKKAPIIS</sequence>
<keyword evidence="4 9" id="KW-0378">Hydrolase</keyword>
<dbReference type="Pfam" id="PF17757">
    <property type="entry name" value="UvrB_inter"/>
    <property type="match status" value="1"/>
</dbReference>
<dbReference type="SUPFAM" id="SSF141259">
    <property type="entry name" value="CarD-like"/>
    <property type="match status" value="1"/>
</dbReference>
<keyword evidence="2 9" id="KW-0547">Nucleotide-binding</keyword>
<comment type="subcellular location">
    <subcellularLocation>
        <location evidence="9">Cytoplasm</location>
    </subcellularLocation>
</comment>
<evidence type="ECO:0000256" key="2">
    <source>
        <dbReference type="ARBA" id="ARBA00022741"/>
    </source>
</evidence>
<keyword evidence="5" id="KW-0347">Helicase</keyword>
<dbReference type="PANTHER" id="PTHR47964">
    <property type="entry name" value="ATP-DEPENDENT DNA HELICASE HOMOLOG RECG, CHLOROPLASTIC"/>
    <property type="match status" value="1"/>
</dbReference>
<evidence type="ECO:0000256" key="4">
    <source>
        <dbReference type="ARBA" id="ARBA00022801"/>
    </source>
</evidence>
<dbReference type="InterPro" id="IPR011545">
    <property type="entry name" value="DEAD/DEAH_box_helicase_dom"/>
</dbReference>
<comment type="function">
    <text evidence="9">Couples transcription and DNA repair by recognizing RNA polymerase (RNAP) stalled at DNA lesions. Mediates ATP-dependent release of RNAP and its truncated transcript from the DNA, and recruitment of nucleotide excision repair machinery to the damaged site.</text>
</comment>
<dbReference type="InterPro" id="IPR001650">
    <property type="entry name" value="Helicase_C-like"/>
</dbReference>
<dbReference type="EC" id="3.6.4.-" evidence="9"/>
<dbReference type="InterPro" id="IPR014001">
    <property type="entry name" value="Helicase_ATP-bd"/>
</dbReference>
<keyword evidence="1 9" id="KW-0963">Cytoplasm</keyword>
<dbReference type="Pfam" id="PF03461">
    <property type="entry name" value="TRCF"/>
    <property type="match status" value="1"/>
</dbReference>
<dbReference type="PROSITE" id="PS51194">
    <property type="entry name" value="HELICASE_CTER"/>
    <property type="match status" value="1"/>
</dbReference>
<dbReference type="CDD" id="cd17991">
    <property type="entry name" value="DEXHc_TRCF"/>
    <property type="match status" value="1"/>
</dbReference>
<keyword evidence="3 9" id="KW-0227">DNA damage</keyword>
<dbReference type="GO" id="GO:0000716">
    <property type="term" value="P:transcription-coupled nucleotide-excision repair, DNA damage recognition"/>
    <property type="evidence" value="ECO:0007669"/>
    <property type="project" value="UniProtKB-UniRule"/>
</dbReference>
<dbReference type="Gene3D" id="2.40.10.170">
    <property type="match status" value="1"/>
</dbReference>
<dbReference type="Pfam" id="PF00271">
    <property type="entry name" value="Helicase_C"/>
    <property type="match status" value="1"/>
</dbReference>
<keyword evidence="8 9" id="KW-0234">DNA repair</keyword>
<dbReference type="Proteomes" id="UP000470771">
    <property type="component" value="Unassembled WGS sequence"/>
</dbReference>
<dbReference type="InterPro" id="IPR047112">
    <property type="entry name" value="RecG/Mfd"/>
</dbReference>
<dbReference type="GO" id="GO:0006355">
    <property type="term" value="P:regulation of DNA-templated transcription"/>
    <property type="evidence" value="ECO:0007669"/>
    <property type="project" value="UniProtKB-UniRule"/>
</dbReference>
<evidence type="ECO:0000259" key="10">
    <source>
        <dbReference type="PROSITE" id="PS51192"/>
    </source>
</evidence>
<evidence type="ECO:0000256" key="8">
    <source>
        <dbReference type="ARBA" id="ARBA00023204"/>
    </source>
</evidence>
<comment type="similarity">
    <text evidence="9">In the C-terminal section; belongs to the helicase family. RecG subfamily.</text>
</comment>
<dbReference type="InterPro" id="IPR037235">
    <property type="entry name" value="TRCF-like_C_D7"/>
</dbReference>
<gene>
    <name evidence="9 12" type="primary">mfd</name>
    <name evidence="12" type="ORF">GQN54_01265</name>
</gene>
<dbReference type="SMART" id="SM00490">
    <property type="entry name" value="HELICc"/>
    <property type="match status" value="1"/>
</dbReference>
<dbReference type="SMART" id="SM00487">
    <property type="entry name" value="DEXDc"/>
    <property type="match status" value="1"/>
</dbReference>
<keyword evidence="13" id="KW-1185">Reference proteome</keyword>
<name>A0A6N9NDP9_9FLAO</name>
<comment type="caution">
    <text evidence="12">The sequence shown here is derived from an EMBL/GenBank/DDBJ whole genome shotgun (WGS) entry which is preliminary data.</text>
</comment>
<dbReference type="Gene3D" id="3.90.1150.50">
    <property type="entry name" value="Transcription-repair-coupling factor, D7 domain"/>
    <property type="match status" value="1"/>
</dbReference>
<feature type="domain" description="Helicase C-terminal" evidence="11">
    <location>
        <begin position="753"/>
        <end position="907"/>
    </location>
</feature>
<dbReference type="RefSeq" id="WP_160631166.1">
    <property type="nucleotide sequence ID" value="NZ_WWNE01000003.1"/>
</dbReference>
<evidence type="ECO:0000313" key="12">
    <source>
        <dbReference type="EMBL" id="NBG64726.1"/>
    </source>
</evidence>
<evidence type="ECO:0000256" key="3">
    <source>
        <dbReference type="ARBA" id="ARBA00022763"/>
    </source>
</evidence>
<keyword evidence="6 9" id="KW-0067">ATP-binding</keyword>
<feature type="domain" description="Helicase ATP-binding" evidence="10">
    <location>
        <begin position="571"/>
        <end position="732"/>
    </location>
</feature>
<dbReference type="GO" id="GO:0003684">
    <property type="term" value="F:damaged DNA binding"/>
    <property type="evidence" value="ECO:0007669"/>
    <property type="project" value="InterPro"/>
</dbReference>
<dbReference type="InterPro" id="IPR005118">
    <property type="entry name" value="TRCF_C"/>
</dbReference>
<dbReference type="InterPro" id="IPR036101">
    <property type="entry name" value="CarD-like/TRCF_RID_sf"/>
</dbReference>
<dbReference type="GO" id="GO:0016787">
    <property type="term" value="F:hydrolase activity"/>
    <property type="evidence" value="ECO:0007669"/>
    <property type="project" value="UniProtKB-KW"/>
</dbReference>
<organism evidence="12 13">
    <name type="scientific">Acidiluteibacter ferrifornacis</name>
    <dbReference type="NCBI Taxonomy" id="2692424"/>
    <lineage>
        <taxon>Bacteria</taxon>
        <taxon>Pseudomonadati</taxon>
        <taxon>Bacteroidota</taxon>
        <taxon>Flavobacteriia</taxon>
        <taxon>Flavobacteriales</taxon>
        <taxon>Cryomorphaceae</taxon>
        <taxon>Acidiluteibacter</taxon>
    </lineage>
</organism>
<dbReference type="PROSITE" id="PS51192">
    <property type="entry name" value="HELICASE_ATP_BIND_1"/>
    <property type="match status" value="1"/>
</dbReference>
<comment type="similarity">
    <text evidence="9">In the N-terminal section; belongs to the UvrB family.</text>
</comment>
<evidence type="ECO:0000256" key="9">
    <source>
        <dbReference type="HAMAP-Rule" id="MF_00969"/>
    </source>
</evidence>
<evidence type="ECO:0000256" key="7">
    <source>
        <dbReference type="ARBA" id="ARBA00023125"/>
    </source>
</evidence>
<dbReference type="SMART" id="SM01058">
    <property type="entry name" value="CarD_TRCF"/>
    <property type="match status" value="1"/>
</dbReference>
<dbReference type="SUPFAM" id="SSF143517">
    <property type="entry name" value="TRCF domain-like"/>
    <property type="match status" value="1"/>
</dbReference>
<dbReference type="Pfam" id="PF00270">
    <property type="entry name" value="DEAD"/>
    <property type="match status" value="1"/>
</dbReference>
<protein>
    <recommendedName>
        <fullName evidence="9">Transcription-repair-coupling factor</fullName>
        <shortName evidence="9">TRCF</shortName>
        <ecNumber evidence="9">3.6.4.-</ecNumber>
    </recommendedName>
</protein>
<keyword evidence="7 9" id="KW-0238">DNA-binding</keyword>
<evidence type="ECO:0000256" key="5">
    <source>
        <dbReference type="ARBA" id="ARBA00022806"/>
    </source>
</evidence>
<dbReference type="HAMAP" id="MF_00969">
    <property type="entry name" value="TRCF"/>
    <property type="match status" value="1"/>
</dbReference>
<dbReference type="EMBL" id="WWNE01000003">
    <property type="protein sequence ID" value="NBG64726.1"/>
    <property type="molecule type" value="Genomic_DNA"/>
</dbReference>
<evidence type="ECO:0000256" key="6">
    <source>
        <dbReference type="ARBA" id="ARBA00022840"/>
    </source>
</evidence>
<dbReference type="Gene3D" id="3.40.50.300">
    <property type="entry name" value="P-loop containing nucleotide triphosphate hydrolases"/>
    <property type="match status" value="2"/>
</dbReference>
<dbReference type="AlphaFoldDB" id="A0A6N9NDP9"/>
<proteinExistence type="inferred from homology"/>
<dbReference type="Pfam" id="PF02559">
    <property type="entry name" value="CarD_TRCF_RID"/>
    <property type="match status" value="1"/>
</dbReference>
<evidence type="ECO:0000313" key="13">
    <source>
        <dbReference type="Proteomes" id="UP000470771"/>
    </source>
</evidence>
<dbReference type="Gene3D" id="3.40.50.11180">
    <property type="match status" value="1"/>
</dbReference>